<dbReference type="GO" id="GO:0016779">
    <property type="term" value="F:nucleotidyltransferase activity"/>
    <property type="evidence" value="ECO:0007669"/>
    <property type="project" value="UniProtKB-KW"/>
</dbReference>
<comment type="similarity">
    <text evidence="7">Belongs to the tRNA nucleotidyltransferase/poly(A) polymerase family.</text>
</comment>
<feature type="domain" description="Poly A polymerase head" evidence="8">
    <location>
        <begin position="20"/>
        <end position="151"/>
    </location>
</feature>
<evidence type="ECO:0000313" key="9">
    <source>
        <dbReference type="EMBL" id="RLC37694.1"/>
    </source>
</evidence>
<dbReference type="Gene3D" id="3.30.460.10">
    <property type="entry name" value="Beta Polymerase, domain 2"/>
    <property type="match status" value="1"/>
</dbReference>
<evidence type="ECO:0000259" key="8">
    <source>
        <dbReference type="Pfam" id="PF01743"/>
    </source>
</evidence>
<keyword evidence="6" id="KW-0460">Magnesium</keyword>
<keyword evidence="5" id="KW-0479">Metal-binding</keyword>
<dbReference type="Gene3D" id="1.10.3090.10">
    <property type="entry name" value="cca-adding enzyme, domain 2"/>
    <property type="match status" value="1"/>
</dbReference>
<keyword evidence="4" id="KW-0548">Nucleotidyltransferase</keyword>
<accession>A0A420ZDK2</accession>
<dbReference type="Pfam" id="PF01743">
    <property type="entry name" value="PolyA_pol"/>
    <property type="match status" value="1"/>
</dbReference>
<evidence type="ECO:0000256" key="5">
    <source>
        <dbReference type="ARBA" id="ARBA00022723"/>
    </source>
</evidence>
<keyword evidence="2 7" id="KW-0808">Transferase</keyword>
<reference evidence="9 10" key="1">
    <citation type="submission" date="2018-06" db="EMBL/GenBank/DDBJ databases">
        <title>Extensive metabolic versatility and redundancy in microbially diverse, dynamic hydrothermal sediments.</title>
        <authorList>
            <person name="Dombrowski N."/>
            <person name="Teske A."/>
            <person name="Baker B.J."/>
        </authorList>
    </citation>
    <scope>NUCLEOTIDE SEQUENCE [LARGE SCALE GENOMIC DNA]</scope>
    <source>
        <strain evidence="9">B79_G16</strain>
    </source>
</reference>
<dbReference type="SUPFAM" id="SSF81891">
    <property type="entry name" value="Poly A polymerase C-terminal region-like"/>
    <property type="match status" value="1"/>
</dbReference>
<evidence type="ECO:0000256" key="7">
    <source>
        <dbReference type="RuleBase" id="RU003953"/>
    </source>
</evidence>
<evidence type="ECO:0000256" key="6">
    <source>
        <dbReference type="ARBA" id="ARBA00022842"/>
    </source>
</evidence>
<proteinExistence type="inferred from homology"/>
<dbReference type="SUPFAM" id="SSF81301">
    <property type="entry name" value="Nucleotidyltransferase"/>
    <property type="match status" value="1"/>
</dbReference>
<dbReference type="CDD" id="cd05398">
    <property type="entry name" value="NT_ClassII-CCAase"/>
    <property type="match status" value="1"/>
</dbReference>
<dbReference type="AlphaFoldDB" id="A0A420ZDK2"/>
<organism evidence="9 10">
    <name type="scientific">candidate division Kazan bacterium</name>
    <dbReference type="NCBI Taxonomy" id="2202143"/>
    <lineage>
        <taxon>Bacteria</taxon>
        <taxon>Bacteria division Kazan-3B-28</taxon>
    </lineage>
</organism>
<dbReference type="InterPro" id="IPR043519">
    <property type="entry name" value="NT_sf"/>
</dbReference>
<evidence type="ECO:0000256" key="3">
    <source>
        <dbReference type="ARBA" id="ARBA00022694"/>
    </source>
</evidence>
<evidence type="ECO:0000256" key="2">
    <source>
        <dbReference type="ARBA" id="ARBA00022679"/>
    </source>
</evidence>
<evidence type="ECO:0000313" key="10">
    <source>
        <dbReference type="Proteomes" id="UP000281261"/>
    </source>
</evidence>
<keyword evidence="3" id="KW-0819">tRNA processing</keyword>
<dbReference type="Proteomes" id="UP000281261">
    <property type="component" value="Unassembled WGS sequence"/>
</dbReference>
<keyword evidence="7" id="KW-0694">RNA-binding</keyword>
<comment type="caution">
    <text evidence="9">The sequence shown here is derived from an EMBL/GenBank/DDBJ whole genome shotgun (WGS) entry which is preliminary data.</text>
</comment>
<dbReference type="EMBL" id="QMNG01000002">
    <property type="protein sequence ID" value="RLC37694.1"/>
    <property type="molecule type" value="Genomic_DNA"/>
</dbReference>
<protein>
    <recommendedName>
        <fullName evidence="8">Poly A polymerase head domain-containing protein</fullName>
    </recommendedName>
</protein>
<gene>
    <name evidence="9" type="ORF">DRH29_01230</name>
</gene>
<dbReference type="InterPro" id="IPR050264">
    <property type="entry name" value="Bact_CCA-adding_enz_type3_sf"/>
</dbReference>
<dbReference type="InterPro" id="IPR002646">
    <property type="entry name" value="PolA_pol_head_dom"/>
</dbReference>
<evidence type="ECO:0000256" key="1">
    <source>
        <dbReference type="ARBA" id="ARBA00001946"/>
    </source>
</evidence>
<sequence length="234" mass="27011">MLKREINTPIFWLQEAGFSAYLVGNQVRDRILNIGTDVSDVDVATNALPDQVISVLQNNNIIPSTVDEKFGVVAFRYNNMTYEVTTFRQDIYTSDFDRVKRYPDAIKFVQVAAEDAPRRDLTINAVYFNPKTGRYLDYFNGLGDIKDKIIRIIGNPSIRFQEDPLRLLRAVRFKHLLDFKYDPATFKAMKKYSHLVKKLSPSVIKKELQKIQDLPGYSSIIKKELQILGLIQTR</sequence>
<dbReference type="GO" id="GO:0008033">
    <property type="term" value="P:tRNA processing"/>
    <property type="evidence" value="ECO:0007669"/>
    <property type="project" value="UniProtKB-KW"/>
</dbReference>
<dbReference type="PANTHER" id="PTHR46173">
    <property type="entry name" value="CCA TRNA NUCLEOTIDYLTRANSFERASE 1, MITOCHONDRIAL"/>
    <property type="match status" value="1"/>
</dbReference>
<evidence type="ECO:0000256" key="4">
    <source>
        <dbReference type="ARBA" id="ARBA00022695"/>
    </source>
</evidence>
<comment type="cofactor">
    <cofactor evidence="1">
        <name>Mg(2+)</name>
        <dbReference type="ChEBI" id="CHEBI:18420"/>
    </cofactor>
</comment>
<dbReference type="GO" id="GO:0046872">
    <property type="term" value="F:metal ion binding"/>
    <property type="evidence" value="ECO:0007669"/>
    <property type="project" value="UniProtKB-KW"/>
</dbReference>
<name>A0A420ZDK2_UNCK3</name>
<dbReference type="PANTHER" id="PTHR46173:SF1">
    <property type="entry name" value="CCA TRNA NUCLEOTIDYLTRANSFERASE 1, MITOCHONDRIAL"/>
    <property type="match status" value="1"/>
</dbReference>
<dbReference type="GO" id="GO:0000049">
    <property type="term" value="F:tRNA binding"/>
    <property type="evidence" value="ECO:0007669"/>
    <property type="project" value="TreeGrafter"/>
</dbReference>